<dbReference type="EMBL" id="MU118026">
    <property type="protein sequence ID" value="KAF9647775.1"/>
    <property type="molecule type" value="Genomic_DNA"/>
</dbReference>
<sequence length="483" mass="53812">MAPVAPFRRLDKFSPQFPDQLTSLLHGQRYRDYVADLQAKDSSRLVEYLDDVLGTLQPTSLAFRTCLHELRTICGSWKILPQSHILPASLLSVAEQPIASRGSCDAYEGFFDNSKVCVKRLRVYSMEGPNDVKRAFCQEVVVWKRLAHPNIFPLLGVTIAPFQSISVWISGEELSQYISTHPCADRLDLLSDVANGLSYLHSHSVIHGDLKGPSILVDDTGRARLTDFGLAGIASDSGSAASITDGHAVRWAAPEVLDMERPVSKESDVYSFAMVVIEVFTGRAPFYNRAPTSVAVDVLSGNRPERPMHSSLTDDLWDLTEHCWNKDPYQRPGISEVLLRLPTTPTSRNGDHATLGETNLGSFRQMEPSSGSRYQPSQLKASSYKLQQLWKRSRSSISRLSPRRVPAYDTESEENGKTIDMRYKSSSSLNLLRSRDSWSLSYDNSSEKQEAVPTGDGVPSASTQTSLKQSLMQWPCFSSFRRV</sequence>
<evidence type="ECO:0000313" key="1">
    <source>
        <dbReference type="EMBL" id="KAF9647775.1"/>
    </source>
</evidence>
<keyword evidence="2" id="KW-1185">Reference proteome</keyword>
<reference evidence="1" key="1">
    <citation type="submission" date="2019-10" db="EMBL/GenBank/DDBJ databases">
        <authorList>
            <consortium name="DOE Joint Genome Institute"/>
            <person name="Kuo A."/>
            <person name="Miyauchi S."/>
            <person name="Kiss E."/>
            <person name="Drula E."/>
            <person name="Kohler A."/>
            <person name="Sanchez-Garcia M."/>
            <person name="Andreopoulos B."/>
            <person name="Barry K.W."/>
            <person name="Bonito G."/>
            <person name="Buee M."/>
            <person name="Carver A."/>
            <person name="Chen C."/>
            <person name="Cichocki N."/>
            <person name="Clum A."/>
            <person name="Culley D."/>
            <person name="Crous P.W."/>
            <person name="Fauchery L."/>
            <person name="Girlanda M."/>
            <person name="Hayes R."/>
            <person name="Keri Z."/>
            <person name="Labutti K."/>
            <person name="Lipzen A."/>
            <person name="Lombard V."/>
            <person name="Magnuson J."/>
            <person name="Maillard F."/>
            <person name="Morin E."/>
            <person name="Murat C."/>
            <person name="Nolan M."/>
            <person name="Ohm R."/>
            <person name="Pangilinan J."/>
            <person name="Pereira M."/>
            <person name="Perotto S."/>
            <person name="Peter M."/>
            <person name="Riley R."/>
            <person name="Sitrit Y."/>
            <person name="Stielow B."/>
            <person name="Szollosi G."/>
            <person name="Zifcakova L."/>
            <person name="Stursova M."/>
            <person name="Spatafora J.W."/>
            <person name="Tedersoo L."/>
            <person name="Vaario L.-M."/>
            <person name="Yamada A."/>
            <person name="Yan M."/>
            <person name="Wang P."/>
            <person name="Xu J."/>
            <person name="Bruns T."/>
            <person name="Baldrian P."/>
            <person name="Vilgalys R."/>
            <person name="Henrissat B."/>
            <person name="Grigoriev I.V."/>
            <person name="Hibbett D."/>
            <person name="Nagy L.G."/>
            <person name="Martin F.M."/>
        </authorList>
    </citation>
    <scope>NUCLEOTIDE SEQUENCE</scope>
    <source>
        <strain evidence="1">P2</strain>
    </source>
</reference>
<dbReference type="Proteomes" id="UP000886501">
    <property type="component" value="Unassembled WGS sequence"/>
</dbReference>
<reference evidence="1" key="2">
    <citation type="journal article" date="2020" name="Nat. Commun.">
        <title>Large-scale genome sequencing of mycorrhizal fungi provides insights into the early evolution of symbiotic traits.</title>
        <authorList>
            <person name="Miyauchi S."/>
            <person name="Kiss E."/>
            <person name="Kuo A."/>
            <person name="Drula E."/>
            <person name="Kohler A."/>
            <person name="Sanchez-Garcia M."/>
            <person name="Morin E."/>
            <person name="Andreopoulos B."/>
            <person name="Barry K.W."/>
            <person name="Bonito G."/>
            <person name="Buee M."/>
            <person name="Carver A."/>
            <person name="Chen C."/>
            <person name="Cichocki N."/>
            <person name="Clum A."/>
            <person name="Culley D."/>
            <person name="Crous P.W."/>
            <person name="Fauchery L."/>
            <person name="Girlanda M."/>
            <person name="Hayes R.D."/>
            <person name="Keri Z."/>
            <person name="LaButti K."/>
            <person name="Lipzen A."/>
            <person name="Lombard V."/>
            <person name="Magnuson J."/>
            <person name="Maillard F."/>
            <person name="Murat C."/>
            <person name="Nolan M."/>
            <person name="Ohm R.A."/>
            <person name="Pangilinan J."/>
            <person name="Pereira M.F."/>
            <person name="Perotto S."/>
            <person name="Peter M."/>
            <person name="Pfister S."/>
            <person name="Riley R."/>
            <person name="Sitrit Y."/>
            <person name="Stielow J.B."/>
            <person name="Szollosi G."/>
            <person name="Zifcakova L."/>
            <person name="Stursova M."/>
            <person name="Spatafora J.W."/>
            <person name="Tedersoo L."/>
            <person name="Vaario L.M."/>
            <person name="Yamada A."/>
            <person name="Yan M."/>
            <person name="Wang P."/>
            <person name="Xu J."/>
            <person name="Bruns T."/>
            <person name="Baldrian P."/>
            <person name="Vilgalys R."/>
            <person name="Dunand C."/>
            <person name="Henrissat B."/>
            <person name="Grigoriev I.V."/>
            <person name="Hibbett D."/>
            <person name="Nagy L.G."/>
            <person name="Martin F.M."/>
        </authorList>
    </citation>
    <scope>NUCLEOTIDE SEQUENCE</scope>
    <source>
        <strain evidence="1">P2</strain>
    </source>
</reference>
<proteinExistence type="predicted"/>
<gene>
    <name evidence="1" type="ORF">BDM02DRAFT_3269984</name>
</gene>
<evidence type="ECO:0000313" key="2">
    <source>
        <dbReference type="Proteomes" id="UP000886501"/>
    </source>
</evidence>
<accession>A0ACB6ZEC5</accession>
<organism evidence="1 2">
    <name type="scientific">Thelephora ganbajun</name>
    <name type="common">Ganba fungus</name>
    <dbReference type="NCBI Taxonomy" id="370292"/>
    <lineage>
        <taxon>Eukaryota</taxon>
        <taxon>Fungi</taxon>
        <taxon>Dikarya</taxon>
        <taxon>Basidiomycota</taxon>
        <taxon>Agaricomycotina</taxon>
        <taxon>Agaricomycetes</taxon>
        <taxon>Thelephorales</taxon>
        <taxon>Thelephoraceae</taxon>
        <taxon>Thelephora</taxon>
    </lineage>
</organism>
<protein>
    <submittedName>
        <fullName evidence="1">Kinase-like protein</fullName>
    </submittedName>
</protein>
<comment type="caution">
    <text evidence="1">The sequence shown here is derived from an EMBL/GenBank/DDBJ whole genome shotgun (WGS) entry which is preliminary data.</text>
</comment>
<name>A0ACB6ZEC5_THEGA</name>